<dbReference type="Pfam" id="PF08615">
    <property type="entry name" value="RNase_H2_suC"/>
    <property type="match status" value="1"/>
</dbReference>
<feature type="compositionally biased region" description="Polar residues" evidence="1">
    <location>
        <begin position="108"/>
        <end position="118"/>
    </location>
</feature>
<comment type="caution">
    <text evidence="2">The sequence shown here is derived from an EMBL/GenBank/DDBJ whole genome shotgun (WGS) entry which is preliminary data.</text>
</comment>
<gene>
    <name evidence="2" type="ORF">TAPDE_001943</name>
</gene>
<evidence type="ECO:0000313" key="3">
    <source>
        <dbReference type="Proteomes" id="UP000013776"/>
    </source>
</evidence>
<proteinExistence type="predicted"/>
<evidence type="ECO:0000313" key="2">
    <source>
        <dbReference type="EMBL" id="CCG82026.1"/>
    </source>
</evidence>
<feature type="region of interest" description="Disordered" evidence="1">
    <location>
        <begin position="108"/>
        <end position="155"/>
    </location>
</feature>
<dbReference type="InterPro" id="IPR013924">
    <property type="entry name" value="RNase_H2_suC"/>
</dbReference>
<dbReference type="AlphaFoldDB" id="R4XCC7"/>
<dbReference type="PANTHER" id="PTHR47204">
    <property type="entry name" value="OS02G0168900 PROTEIN"/>
    <property type="match status" value="1"/>
</dbReference>
<dbReference type="EMBL" id="CAHR02000067">
    <property type="protein sequence ID" value="CCG82026.1"/>
    <property type="molecule type" value="Genomic_DNA"/>
</dbReference>
<dbReference type="Proteomes" id="UP000013776">
    <property type="component" value="Unassembled WGS sequence"/>
</dbReference>
<dbReference type="CDD" id="cd09271">
    <property type="entry name" value="RNase_H2-C"/>
    <property type="match status" value="1"/>
</dbReference>
<dbReference type="OrthoDB" id="6222486at2759"/>
<keyword evidence="3" id="KW-1185">Reference proteome</keyword>
<dbReference type="eggNOG" id="ENOG502SBKV">
    <property type="taxonomic scope" value="Eukaryota"/>
</dbReference>
<sequence length="196" mass="21703">MPHYSPHFTSFCGSLDEMAMAQRITLSKDTALEAREVHLVPCHINYSGPAPVSEYFQSTPIPPSETAITDERNGQNQRLAYFRGRKLLGVATPLPDGYVGTIYTPSRAETVSTSTNGRETTRGDGRLRTSRDVSSDGLEGEEDEEDEDEMEELSTWTPKATFHTLVEYGNHALPEPKLAEWIALAHAIHGKSEARP</sequence>
<dbReference type="VEuPathDB" id="FungiDB:TAPDE_001943"/>
<name>R4XCC7_TAPDE</name>
<feature type="compositionally biased region" description="Acidic residues" evidence="1">
    <location>
        <begin position="138"/>
        <end position="152"/>
    </location>
</feature>
<feature type="compositionally biased region" description="Basic and acidic residues" evidence="1">
    <location>
        <begin position="119"/>
        <end position="134"/>
    </location>
</feature>
<dbReference type="PANTHER" id="PTHR47204:SF1">
    <property type="entry name" value="RIBONUCLEASE H2 SUBUNIT C"/>
    <property type="match status" value="1"/>
</dbReference>
<dbReference type="Gene3D" id="2.40.128.680">
    <property type="match status" value="1"/>
</dbReference>
<dbReference type="STRING" id="1097556.R4XCC7"/>
<protein>
    <submittedName>
        <fullName evidence="2">Ribonuclease H2 complex subunit</fullName>
    </submittedName>
</protein>
<dbReference type="GO" id="GO:0006401">
    <property type="term" value="P:RNA catabolic process"/>
    <property type="evidence" value="ECO:0007669"/>
    <property type="project" value="InterPro"/>
</dbReference>
<reference evidence="2 3" key="1">
    <citation type="journal article" date="2013" name="MBio">
        <title>Genome sequencing of the plant pathogen Taphrina deformans, the causal agent of peach leaf curl.</title>
        <authorList>
            <person name="Cisse O.H."/>
            <person name="Almeida J.M.G.C.F."/>
            <person name="Fonseca A."/>
            <person name="Kumar A.A."/>
            <person name="Salojaervi J."/>
            <person name="Overmyer K."/>
            <person name="Hauser P.M."/>
            <person name="Pagni M."/>
        </authorList>
    </citation>
    <scope>NUCLEOTIDE SEQUENCE [LARGE SCALE GENOMIC DNA]</scope>
    <source>
        <strain evidence="3">PYCC 5710 / ATCC 11124 / CBS 356.35 / IMI 108563 / JCM 9778 / NBRC 8474</strain>
    </source>
</reference>
<accession>R4XCC7</accession>
<organism evidence="2 3">
    <name type="scientific">Taphrina deformans (strain PYCC 5710 / ATCC 11124 / CBS 356.35 / IMI 108563 / JCM 9778 / NBRC 8474)</name>
    <name type="common">Peach leaf curl fungus</name>
    <name type="synonym">Lalaria deformans</name>
    <dbReference type="NCBI Taxonomy" id="1097556"/>
    <lineage>
        <taxon>Eukaryota</taxon>
        <taxon>Fungi</taxon>
        <taxon>Dikarya</taxon>
        <taxon>Ascomycota</taxon>
        <taxon>Taphrinomycotina</taxon>
        <taxon>Taphrinomycetes</taxon>
        <taxon>Taphrinales</taxon>
        <taxon>Taphrinaceae</taxon>
        <taxon>Taphrina</taxon>
    </lineage>
</organism>
<dbReference type="GO" id="GO:0032299">
    <property type="term" value="C:ribonuclease H2 complex"/>
    <property type="evidence" value="ECO:0007669"/>
    <property type="project" value="InterPro"/>
</dbReference>
<evidence type="ECO:0000256" key="1">
    <source>
        <dbReference type="SAM" id="MobiDB-lite"/>
    </source>
</evidence>